<evidence type="ECO:0000313" key="2">
    <source>
        <dbReference type="EMBL" id="VDI38712.1"/>
    </source>
</evidence>
<name>A0A8B6ERG8_MYTGA</name>
<dbReference type="EC" id="2.3.2.27" evidence="2"/>
<keyword evidence="3" id="KW-1185">Reference proteome</keyword>
<evidence type="ECO:0000259" key="1">
    <source>
        <dbReference type="Pfam" id="PF04710"/>
    </source>
</evidence>
<dbReference type="InterPro" id="IPR048334">
    <property type="entry name" value="Pellino_FHA"/>
</dbReference>
<reference evidence="2" key="1">
    <citation type="submission" date="2018-11" db="EMBL/GenBank/DDBJ databases">
        <authorList>
            <person name="Alioto T."/>
            <person name="Alioto T."/>
        </authorList>
    </citation>
    <scope>NUCLEOTIDE SEQUENCE</scope>
</reference>
<feature type="domain" description="Pellino FHA" evidence="1">
    <location>
        <begin position="3"/>
        <end position="48"/>
    </location>
</feature>
<protein>
    <submittedName>
        <fullName evidence="2">Pellino</fullName>
        <ecNumber evidence="2">2.3.2.27</ecNumber>
    </submittedName>
</protein>
<comment type="caution">
    <text evidence="2">The sequence shown here is derived from an EMBL/GenBank/DDBJ whole genome shotgun (WGS) entry which is preliminary data.</text>
</comment>
<keyword evidence="2" id="KW-0012">Acyltransferase</keyword>
<feature type="non-terminal residue" evidence="2">
    <location>
        <position position="153"/>
    </location>
</feature>
<dbReference type="EMBL" id="UYJE01005613">
    <property type="protein sequence ID" value="VDI38712.1"/>
    <property type="molecule type" value="Genomic_DNA"/>
</dbReference>
<keyword evidence="2" id="KW-0808">Transferase</keyword>
<organism evidence="2 3">
    <name type="scientific">Mytilus galloprovincialis</name>
    <name type="common">Mediterranean mussel</name>
    <dbReference type="NCBI Taxonomy" id="29158"/>
    <lineage>
        <taxon>Eukaryota</taxon>
        <taxon>Metazoa</taxon>
        <taxon>Spiralia</taxon>
        <taxon>Lophotrochozoa</taxon>
        <taxon>Mollusca</taxon>
        <taxon>Bivalvia</taxon>
        <taxon>Autobranchia</taxon>
        <taxon>Pteriomorphia</taxon>
        <taxon>Mytilida</taxon>
        <taxon>Mytiloidea</taxon>
        <taxon>Mytilidae</taxon>
        <taxon>Mytilinae</taxon>
        <taxon>Mytilus</taxon>
    </lineage>
</organism>
<dbReference type="Proteomes" id="UP000596742">
    <property type="component" value="Unassembled WGS sequence"/>
</dbReference>
<sequence>MDTYPVVTKEEERAVQDLHQHSVTYTLSRNQAVIVEYKHDADTDMFQFLFVILRASMDSRETQQELLFKCYPNITKNPHAYLNITGPRPFSATPTKVSHENLNSTQPRPIVAISTEESQMNINSTRSRRLASISTEEFRVNLTRTRPSSFSAT</sequence>
<proteinExistence type="predicted"/>
<accession>A0A8B6ERG8</accession>
<gene>
    <name evidence="2" type="ORF">MGAL_10B003810</name>
</gene>
<evidence type="ECO:0000313" key="3">
    <source>
        <dbReference type="Proteomes" id="UP000596742"/>
    </source>
</evidence>
<dbReference type="OrthoDB" id="8801906at2759"/>
<dbReference type="Pfam" id="PF04710">
    <property type="entry name" value="Pellino_FHA"/>
    <property type="match status" value="1"/>
</dbReference>
<dbReference type="GO" id="GO:0061630">
    <property type="term" value="F:ubiquitin protein ligase activity"/>
    <property type="evidence" value="ECO:0007669"/>
    <property type="project" value="UniProtKB-EC"/>
</dbReference>
<dbReference type="AlphaFoldDB" id="A0A8B6ERG8"/>